<evidence type="ECO:0000313" key="2">
    <source>
        <dbReference type="EMBL" id="CAB4178055.1"/>
    </source>
</evidence>
<proteinExistence type="predicted"/>
<gene>
    <name evidence="2" type="ORF">UFOVP1011_24</name>
    <name evidence="3" type="ORF">UFOVP1162_40</name>
    <name evidence="4" type="ORF">UFOVP1611_43</name>
    <name evidence="1" type="ORF">UFOVP504_26</name>
</gene>
<evidence type="ECO:0000313" key="4">
    <source>
        <dbReference type="EMBL" id="CAB4218852.1"/>
    </source>
</evidence>
<accession>A0A6J5Q9V6</accession>
<dbReference type="EMBL" id="LR796485">
    <property type="protein sequence ID" value="CAB4147421.1"/>
    <property type="molecule type" value="Genomic_DNA"/>
</dbReference>
<evidence type="ECO:0000313" key="3">
    <source>
        <dbReference type="EMBL" id="CAB4187115.1"/>
    </source>
</evidence>
<dbReference type="EMBL" id="LR796959">
    <property type="protein sequence ID" value="CAB4178055.1"/>
    <property type="molecule type" value="Genomic_DNA"/>
</dbReference>
<organism evidence="2">
    <name type="scientific">uncultured Caudovirales phage</name>
    <dbReference type="NCBI Taxonomy" id="2100421"/>
    <lineage>
        <taxon>Viruses</taxon>
        <taxon>Duplodnaviria</taxon>
        <taxon>Heunggongvirae</taxon>
        <taxon>Uroviricota</taxon>
        <taxon>Caudoviricetes</taxon>
        <taxon>Peduoviridae</taxon>
        <taxon>Maltschvirus</taxon>
        <taxon>Maltschvirus maltsch</taxon>
    </lineage>
</organism>
<reference evidence="2" key="1">
    <citation type="submission" date="2020-05" db="EMBL/GenBank/DDBJ databases">
        <authorList>
            <person name="Chiriac C."/>
            <person name="Salcher M."/>
            <person name="Ghai R."/>
            <person name="Kavagutti S V."/>
        </authorList>
    </citation>
    <scope>NUCLEOTIDE SEQUENCE</scope>
</reference>
<dbReference type="EMBL" id="LR797465">
    <property type="protein sequence ID" value="CAB4218852.1"/>
    <property type="molecule type" value="Genomic_DNA"/>
</dbReference>
<protein>
    <submittedName>
        <fullName evidence="2">Uncharacterized protein</fullName>
    </submittedName>
</protein>
<sequence length="59" mass="6781">MIDITATHPTKNLMTSITHSPRLSTDWMVRVWEGATLTIRTFKTRKWAEAYASKVMEAV</sequence>
<evidence type="ECO:0000313" key="1">
    <source>
        <dbReference type="EMBL" id="CAB4147421.1"/>
    </source>
</evidence>
<name>A0A6J5Q9V6_9CAUD</name>
<dbReference type="EMBL" id="LR797101">
    <property type="protein sequence ID" value="CAB4187115.1"/>
    <property type="molecule type" value="Genomic_DNA"/>
</dbReference>